<name>A0A8H4QUT1_9AGAR</name>
<evidence type="ECO:0000256" key="1">
    <source>
        <dbReference type="PROSITE-ProRule" id="PRU00042"/>
    </source>
</evidence>
<feature type="compositionally biased region" description="Polar residues" evidence="2">
    <location>
        <begin position="130"/>
        <end position="141"/>
    </location>
</feature>
<evidence type="ECO:0000313" key="4">
    <source>
        <dbReference type="EMBL" id="KAF4617573.1"/>
    </source>
</evidence>
<feature type="compositionally biased region" description="Low complexity" evidence="2">
    <location>
        <begin position="210"/>
        <end position="227"/>
    </location>
</feature>
<dbReference type="SMART" id="SM00355">
    <property type="entry name" value="ZnF_C2H2"/>
    <property type="match status" value="2"/>
</dbReference>
<evidence type="ECO:0000256" key="2">
    <source>
        <dbReference type="SAM" id="MobiDB-lite"/>
    </source>
</evidence>
<keyword evidence="1" id="KW-0862">Zinc</keyword>
<dbReference type="Proteomes" id="UP000521872">
    <property type="component" value="Unassembled WGS sequence"/>
</dbReference>
<dbReference type="Gene3D" id="3.30.160.60">
    <property type="entry name" value="Classic Zinc Finger"/>
    <property type="match status" value="1"/>
</dbReference>
<proteinExistence type="predicted"/>
<evidence type="ECO:0000259" key="3">
    <source>
        <dbReference type="PROSITE" id="PS50157"/>
    </source>
</evidence>
<dbReference type="AlphaFoldDB" id="A0A8H4QUT1"/>
<organism evidence="4 5">
    <name type="scientific">Agrocybe pediades</name>
    <dbReference type="NCBI Taxonomy" id="84607"/>
    <lineage>
        <taxon>Eukaryota</taxon>
        <taxon>Fungi</taxon>
        <taxon>Dikarya</taxon>
        <taxon>Basidiomycota</taxon>
        <taxon>Agaricomycotina</taxon>
        <taxon>Agaricomycetes</taxon>
        <taxon>Agaricomycetidae</taxon>
        <taxon>Agaricales</taxon>
        <taxon>Agaricineae</taxon>
        <taxon>Strophariaceae</taxon>
        <taxon>Agrocybe</taxon>
    </lineage>
</organism>
<gene>
    <name evidence="4" type="ORF">D9613_005896</name>
</gene>
<feature type="region of interest" description="Disordered" evidence="2">
    <location>
        <begin position="107"/>
        <end position="250"/>
    </location>
</feature>
<comment type="caution">
    <text evidence="4">The sequence shown here is derived from an EMBL/GenBank/DDBJ whole genome shotgun (WGS) entry which is preliminary data.</text>
</comment>
<keyword evidence="5" id="KW-1185">Reference proteome</keyword>
<sequence length="336" mass="38197">MMMNDHTTFDSSPLYYSTYNFPTNYYHSEEYNIPQATYTDSTSSSPELVTPRSLHRELLSYTNDIDYHNIDPRLLTTEEENYIQPHLTWQQFEDDLSVHIYDQAGQHASAIRAPPDSATSLYIPPPPIAQTRSRSSDTAPSVSYGEFDNGNSDDEWFPSSKVTPNVSKNKRKRRDDDDDYCDEEEYTSLAHKSKKRRTSQAILDKAASTKGQRSGKLSSSRKSTGTRSGKKKVSGSRPPSQPRNVQSTGEMRETIAAAVLDKTCELVKKLKGRCPECNILQSRAPDLHRHLATHVADLVRVRCVQCKEWVSRPDAMNRHWKITHEGEAMPPMPQKE</sequence>
<dbReference type="InterPro" id="IPR013087">
    <property type="entry name" value="Znf_C2H2_type"/>
</dbReference>
<reference evidence="4 5" key="1">
    <citation type="submission" date="2019-12" db="EMBL/GenBank/DDBJ databases">
        <authorList>
            <person name="Floudas D."/>
            <person name="Bentzer J."/>
            <person name="Ahren D."/>
            <person name="Johansson T."/>
            <person name="Persson P."/>
            <person name="Tunlid A."/>
        </authorList>
    </citation>
    <scope>NUCLEOTIDE SEQUENCE [LARGE SCALE GENOMIC DNA]</scope>
    <source>
        <strain evidence="4 5">CBS 102.39</strain>
    </source>
</reference>
<dbReference type="GO" id="GO:0008270">
    <property type="term" value="F:zinc ion binding"/>
    <property type="evidence" value="ECO:0007669"/>
    <property type="project" value="UniProtKB-KW"/>
</dbReference>
<dbReference type="EMBL" id="JAACJL010000030">
    <property type="protein sequence ID" value="KAF4617573.1"/>
    <property type="molecule type" value="Genomic_DNA"/>
</dbReference>
<dbReference type="PROSITE" id="PS00028">
    <property type="entry name" value="ZINC_FINGER_C2H2_1"/>
    <property type="match status" value="1"/>
</dbReference>
<evidence type="ECO:0000313" key="5">
    <source>
        <dbReference type="Proteomes" id="UP000521872"/>
    </source>
</evidence>
<keyword evidence="1" id="KW-0479">Metal-binding</keyword>
<keyword evidence="1" id="KW-0863">Zinc-finger</keyword>
<dbReference type="PROSITE" id="PS50157">
    <property type="entry name" value="ZINC_FINGER_C2H2_2"/>
    <property type="match status" value="1"/>
</dbReference>
<feature type="compositionally biased region" description="Acidic residues" evidence="2">
    <location>
        <begin position="176"/>
        <end position="186"/>
    </location>
</feature>
<feature type="domain" description="C2H2-type" evidence="3">
    <location>
        <begin position="301"/>
        <end position="329"/>
    </location>
</feature>
<accession>A0A8H4QUT1</accession>
<protein>
    <recommendedName>
        <fullName evidence="3">C2H2-type domain-containing protein</fullName>
    </recommendedName>
</protein>